<dbReference type="KEGG" id="neu:NE1100"/>
<gene>
    <name evidence="1" type="ordered locus">NE1100</name>
</gene>
<protein>
    <submittedName>
        <fullName evidence="1">Uncharacterized protein</fullName>
    </submittedName>
</protein>
<dbReference type="AlphaFoldDB" id="Q82VI4"/>
<evidence type="ECO:0000313" key="2">
    <source>
        <dbReference type="Proteomes" id="UP000001416"/>
    </source>
</evidence>
<dbReference type="EMBL" id="AL954747">
    <property type="protein sequence ID" value="CAD85011.1"/>
    <property type="molecule type" value="Genomic_DNA"/>
</dbReference>
<dbReference type="STRING" id="228410.NE1100"/>
<evidence type="ECO:0000313" key="1">
    <source>
        <dbReference type="EMBL" id="CAD85011.1"/>
    </source>
</evidence>
<organism evidence="1 2">
    <name type="scientific">Nitrosomonas europaea (strain ATCC 19718 / CIP 103999 / KCTC 2705 / NBRC 14298)</name>
    <dbReference type="NCBI Taxonomy" id="228410"/>
    <lineage>
        <taxon>Bacteria</taxon>
        <taxon>Pseudomonadati</taxon>
        <taxon>Pseudomonadota</taxon>
        <taxon>Betaproteobacteria</taxon>
        <taxon>Nitrosomonadales</taxon>
        <taxon>Nitrosomonadaceae</taxon>
        <taxon>Nitrosomonas</taxon>
    </lineage>
</organism>
<accession>Q82VI4</accession>
<dbReference type="Proteomes" id="UP000001416">
    <property type="component" value="Chromosome"/>
</dbReference>
<reference evidence="1 2" key="1">
    <citation type="journal article" date="2003" name="J. Bacteriol.">
        <title>Complete genome sequence of the ammonia-oxidizing bacterium and obligate chemolithoautotroph Nitrosomonas europaea.</title>
        <authorList>
            <person name="Chain P."/>
            <person name="Lamerdin J."/>
            <person name="Larimer F."/>
            <person name="Regala W."/>
            <person name="Land M."/>
            <person name="Hauser L."/>
            <person name="Hooper A."/>
            <person name="Klotz M."/>
            <person name="Norton J."/>
            <person name="Sayavedra-Soto L."/>
            <person name="Arciero D."/>
            <person name="Hommes N."/>
            <person name="Whittaker M."/>
            <person name="Arp D."/>
        </authorList>
    </citation>
    <scope>NUCLEOTIDE SEQUENCE [LARGE SCALE GENOMIC DNA]</scope>
    <source>
        <strain evidence="2">ATCC 19718 / CIP 103999 / KCTC 2705 / NBRC 14298</strain>
    </source>
</reference>
<sequence>MPSTPGIWKLPFNYFYIVPDLADASQRCFYGLNRVNCQPACKNNRYKNDNCSYSIRSSYENTASQITPSLRDLDDNIYESCKRAANLLTA</sequence>
<proteinExistence type="predicted"/>
<name>Q82VI4_NITEU</name>
<dbReference type="HOGENOM" id="CLU_2437812_0_0_4"/>
<keyword evidence="2" id="KW-1185">Reference proteome</keyword>